<comment type="catalytic activity">
    <reaction evidence="12">
        <text>a plastoquinone + NADH + (n+1) H(+)(in) = a plastoquinol + NAD(+) + n H(+)(out)</text>
        <dbReference type="Rhea" id="RHEA:42608"/>
        <dbReference type="Rhea" id="RHEA-COMP:9561"/>
        <dbReference type="Rhea" id="RHEA-COMP:9562"/>
        <dbReference type="ChEBI" id="CHEBI:15378"/>
        <dbReference type="ChEBI" id="CHEBI:17757"/>
        <dbReference type="ChEBI" id="CHEBI:57540"/>
        <dbReference type="ChEBI" id="CHEBI:57945"/>
        <dbReference type="ChEBI" id="CHEBI:62192"/>
    </reaction>
</comment>
<keyword evidence="4 12" id="KW-0874">Quinone</keyword>
<dbReference type="EMBL" id="JAECZB010000096">
    <property type="protein sequence ID" value="MBH8555564.1"/>
    <property type="molecule type" value="Genomic_DNA"/>
</dbReference>
<feature type="transmembrane region" description="Helical" evidence="12">
    <location>
        <begin position="15"/>
        <end position="35"/>
    </location>
</feature>
<evidence type="ECO:0000256" key="3">
    <source>
        <dbReference type="ARBA" id="ARBA00022692"/>
    </source>
</evidence>
<proteinExistence type="inferred from homology"/>
<dbReference type="GO" id="GO:0042773">
    <property type="term" value="P:ATP synthesis coupled electron transport"/>
    <property type="evidence" value="ECO:0007669"/>
    <property type="project" value="InterPro"/>
</dbReference>
<feature type="transmembrane region" description="Helical" evidence="12">
    <location>
        <begin position="42"/>
        <end position="61"/>
    </location>
</feature>
<dbReference type="GO" id="GO:0008137">
    <property type="term" value="F:NADH dehydrogenase (ubiquinone) activity"/>
    <property type="evidence" value="ECO:0007669"/>
    <property type="project" value="InterPro"/>
</dbReference>
<evidence type="ECO:0000313" key="17">
    <source>
        <dbReference type="Proteomes" id="UP000599391"/>
    </source>
</evidence>
<evidence type="ECO:0000256" key="1">
    <source>
        <dbReference type="ARBA" id="ARBA00004127"/>
    </source>
</evidence>
<dbReference type="AlphaFoldDB" id="A0A8J7L511"/>
<feature type="transmembrane region" description="Helical" evidence="12">
    <location>
        <begin position="81"/>
        <end position="102"/>
    </location>
</feature>
<organism evidence="16 17">
    <name type="scientific">Atlanticothrix silvestris CENA357</name>
    <dbReference type="NCBI Taxonomy" id="1725252"/>
    <lineage>
        <taxon>Bacteria</taxon>
        <taxon>Bacillati</taxon>
        <taxon>Cyanobacteriota</taxon>
        <taxon>Cyanophyceae</taxon>
        <taxon>Nostocales</taxon>
        <taxon>Nodulariaceae</taxon>
        <taxon>Atlanticothrix</taxon>
        <taxon>Atlanticothrix silvestris</taxon>
    </lineage>
</organism>
<feature type="transmembrane region" description="Helical" evidence="12">
    <location>
        <begin position="410"/>
        <end position="430"/>
    </location>
</feature>
<protein>
    <recommendedName>
        <fullName evidence="12">NAD(P)H-quinone oxidoreductase subunit 2</fullName>
        <ecNumber evidence="12">7.1.1.-</ecNumber>
    </recommendedName>
    <alternativeName>
        <fullName evidence="12">NAD(P)H dehydrogenase subunit 2</fullName>
    </alternativeName>
    <alternativeName>
        <fullName evidence="12">NADH-plastoquinone oxidoreductase subunit 2</fullName>
    </alternativeName>
    <alternativeName>
        <fullName evidence="12">NDH-1, subunit 2</fullName>
    </alternativeName>
</protein>
<feature type="transmembrane region" description="Helical" evidence="12">
    <location>
        <begin position="164"/>
        <end position="187"/>
    </location>
</feature>
<sequence>MDFANLASQLNTGTILPEGIVIITLLGVLIVDLILGRTSSRWIAYLAIAGLLAATVALYFQWDTTNPISFTGSFNGDDLSIVFRGIIALSAAVTILMSIRYIEQSGTALAEFIAILLSATLGGMFLSGASELVMIFISLETLSISSYLLTGYTKRDPRSNEAALKYLLIGASSTAVFLYGVSLLYGLSGGQTELGAIANGIANANAGQSLGLVIALVFVIAGIGFKISAAPFHQWTPDVYEGAPTPVIAFLSVGSKAAGFALAIRLLTTAFPLVAEEWKFVFTALAVLSMILGNVVALAQTSMKRMLAYSSIAQAGFVMIGMIAGTQAGYASMIFYLLVYLFMNLCGFTCIILFSLRTGTDQIAEYSGLYQKDPLLTLGLSISLLSLGGIPPLAGFFGKIYLFWAGWQAGLYWLVLLGLVTSVVSIYYYIRVVKMMVVKEPQEMSDVVKNYPEVRWDLPGLRPLQVGLVMTLIATTIAGVLSNPLFTLANNSISHTPMLEATLVKTTQVSAIAPEQSEGL</sequence>
<keyword evidence="17" id="KW-1185">Reference proteome</keyword>
<dbReference type="PRINTS" id="PR01434">
    <property type="entry name" value="NADHDHGNASE5"/>
</dbReference>
<evidence type="ECO:0000256" key="4">
    <source>
        <dbReference type="ARBA" id="ARBA00022719"/>
    </source>
</evidence>
<evidence type="ECO:0000256" key="10">
    <source>
        <dbReference type="ARBA" id="ARBA00023136"/>
    </source>
</evidence>
<comment type="function">
    <text evidence="11">NDH-1 shuttles electrons from NAD(P)H, via FMN and iron-sulfur (Fe-S) centers, to quinones in the respiratory chain. The immediate electron acceptor for the enzyme in this species is believed to be plastoquinone. Couples the redox reaction to proton translocation (for every two electrons transferred, four hydrogen ions are translocated across the cytoplasmic membrane), and thus conserves the redox energy in a proton gradient.</text>
</comment>
<dbReference type="NCBIfam" id="TIGR01770">
    <property type="entry name" value="NDH_I_N"/>
    <property type="match status" value="1"/>
</dbReference>
<evidence type="ECO:0000256" key="8">
    <source>
        <dbReference type="ARBA" id="ARBA00022989"/>
    </source>
</evidence>
<keyword evidence="6 12" id="KW-0618">Plastoquinone</keyword>
<evidence type="ECO:0000256" key="13">
    <source>
        <dbReference type="RuleBase" id="RU000320"/>
    </source>
</evidence>
<gene>
    <name evidence="12" type="primary">ndhB</name>
    <name evidence="16" type="ORF">I8751_25115</name>
</gene>
<dbReference type="InterPro" id="IPR010096">
    <property type="entry name" value="NADH-Q_OxRdtase_suN/2"/>
</dbReference>
<dbReference type="GO" id="GO:0048038">
    <property type="term" value="F:quinone binding"/>
    <property type="evidence" value="ECO:0007669"/>
    <property type="project" value="UniProtKB-KW"/>
</dbReference>
<comment type="subcellular location">
    <subcellularLocation>
        <location evidence="12">Cellular thylakoid membrane</location>
        <topology evidence="12">Multi-pass membrane protein</topology>
    </subcellularLocation>
    <subcellularLocation>
        <location evidence="1">Endomembrane system</location>
        <topology evidence="1">Multi-pass membrane protein</topology>
    </subcellularLocation>
    <subcellularLocation>
        <location evidence="13">Membrane</location>
        <topology evidence="13">Multi-pass membrane protein</topology>
    </subcellularLocation>
</comment>
<dbReference type="HAMAP" id="MF_00445">
    <property type="entry name" value="NDH1_NuoN_1"/>
    <property type="match status" value="1"/>
</dbReference>
<dbReference type="GO" id="GO:0019684">
    <property type="term" value="P:photosynthesis, light reaction"/>
    <property type="evidence" value="ECO:0007669"/>
    <property type="project" value="UniProtKB-UniRule"/>
</dbReference>
<feature type="domain" description="NAD(P)H-quinone oxidoreductase subunit 2 N-terminal" evidence="15">
    <location>
        <begin position="12"/>
        <end position="99"/>
    </location>
</feature>
<dbReference type="GO" id="GO:0012505">
    <property type="term" value="C:endomembrane system"/>
    <property type="evidence" value="ECO:0007669"/>
    <property type="project" value="UniProtKB-SubCell"/>
</dbReference>
<keyword evidence="10 12" id="KW-0472">Membrane</keyword>
<keyword evidence="5 12" id="KW-0521">NADP</keyword>
<feature type="transmembrane region" description="Helical" evidence="12">
    <location>
        <begin position="330"/>
        <end position="354"/>
    </location>
</feature>
<feature type="transmembrane region" description="Helical" evidence="12">
    <location>
        <begin position="306"/>
        <end position="324"/>
    </location>
</feature>
<feature type="transmembrane region" description="Helical" evidence="12">
    <location>
        <begin position="109"/>
        <end position="126"/>
    </location>
</feature>
<keyword evidence="2 12" id="KW-0813">Transport</keyword>
<evidence type="ECO:0000256" key="11">
    <source>
        <dbReference type="ARBA" id="ARBA00025624"/>
    </source>
</evidence>
<keyword evidence="9 12" id="KW-0520">NAD</keyword>
<dbReference type="EC" id="7.1.1.-" evidence="12"/>
<feature type="transmembrane region" description="Helical" evidence="12">
    <location>
        <begin position="207"/>
        <end position="227"/>
    </location>
</feature>
<dbReference type="GO" id="GO:0031676">
    <property type="term" value="C:plasma membrane-derived thylakoid membrane"/>
    <property type="evidence" value="ECO:0007669"/>
    <property type="project" value="UniProtKB-SubCell"/>
</dbReference>
<keyword evidence="8 12" id="KW-1133">Transmembrane helix</keyword>
<evidence type="ECO:0000256" key="12">
    <source>
        <dbReference type="HAMAP-Rule" id="MF_00445"/>
    </source>
</evidence>
<reference evidence="16 17" key="1">
    <citation type="journal article" date="2021" name="Int. J. Syst. Evol. Microbiol.">
        <title>Amazonocrinis nigriterrae gen. nov., sp. nov., Atlanticothrix silvestris gen. nov., sp. nov. and Dendronalium phyllosphericum gen. nov., sp. nov., nostocacean cyanobacteria from Brazilian environments.</title>
        <authorList>
            <person name="Alvarenga D.O."/>
            <person name="Andreote A.P.D."/>
            <person name="Branco L.H.Z."/>
            <person name="Delbaje E."/>
            <person name="Cruz R.B."/>
            <person name="Varani A.M."/>
            <person name="Fiore M.F."/>
        </authorList>
    </citation>
    <scope>NUCLEOTIDE SEQUENCE [LARGE SCALE GENOMIC DNA]</scope>
    <source>
        <strain evidence="16 17">CENA357</strain>
    </source>
</reference>
<evidence type="ECO:0000256" key="7">
    <source>
        <dbReference type="ARBA" id="ARBA00022967"/>
    </source>
</evidence>
<dbReference type="Pfam" id="PF19530">
    <property type="entry name" value="Ndh2_N"/>
    <property type="match status" value="1"/>
</dbReference>
<evidence type="ECO:0000259" key="15">
    <source>
        <dbReference type="Pfam" id="PF19530"/>
    </source>
</evidence>
<comment type="function">
    <text evidence="12">NDH-1 shuttles electrons from an unknown electron donor, via FMN and iron-sulfur (Fe-S) centers, to quinones in the respiratory and/or the photosynthetic chain. The immediate electron acceptor for the enzyme in this species is believed to be plastoquinone. Couples the redox reaction to proton translocation, and thus conserves the redox energy in a proton gradient. Cyanobacterial NDH-1 also plays a role in inorganic carbon-concentration.</text>
</comment>
<evidence type="ECO:0000256" key="6">
    <source>
        <dbReference type="ARBA" id="ARBA00022957"/>
    </source>
</evidence>
<dbReference type="InterPro" id="IPR045693">
    <property type="entry name" value="Ndh2_N"/>
</dbReference>
<evidence type="ECO:0000256" key="2">
    <source>
        <dbReference type="ARBA" id="ARBA00022448"/>
    </source>
</evidence>
<accession>A0A8J7L511</accession>
<evidence type="ECO:0000313" key="16">
    <source>
        <dbReference type="EMBL" id="MBH8555564.1"/>
    </source>
</evidence>
<dbReference type="RefSeq" id="WP_214441776.1">
    <property type="nucleotide sequence ID" value="NZ_JAECZB010000096.1"/>
</dbReference>
<dbReference type="GO" id="GO:0016655">
    <property type="term" value="F:oxidoreductase activity, acting on NAD(P)H, quinone or similar compound as acceptor"/>
    <property type="evidence" value="ECO:0007669"/>
    <property type="project" value="UniProtKB-UniRule"/>
</dbReference>
<dbReference type="Proteomes" id="UP000599391">
    <property type="component" value="Unassembled WGS sequence"/>
</dbReference>
<keyword evidence="3 12" id="KW-0812">Transmembrane</keyword>
<comment type="caution">
    <text evidence="16">The sequence shown here is derived from an EMBL/GenBank/DDBJ whole genome shotgun (WGS) entry which is preliminary data.</text>
</comment>
<keyword evidence="12" id="KW-0793">Thylakoid</keyword>
<keyword evidence="7 12" id="KW-1278">Translocase</keyword>
<evidence type="ECO:0000256" key="9">
    <source>
        <dbReference type="ARBA" id="ARBA00023027"/>
    </source>
</evidence>
<dbReference type="InterPro" id="IPR001750">
    <property type="entry name" value="ND/Mrp_TM"/>
</dbReference>
<comment type="subunit">
    <text evidence="12">NDH-1 can be composed of about 15 different subunits; different subcomplexes with different compositions have been identified which probably have different functions.</text>
</comment>
<dbReference type="Pfam" id="PF00361">
    <property type="entry name" value="Proton_antipo_M"/>
    <property type="match status" value="1"/>
</dbReference>
<dbReference type="NCBIfam" id="NF002701">
    <property type="entry name" value="PRK02504.1"/>
    <property type="match status" value="1"/>
</dbReference>
<dbReference type="PANTHER" id="PTHR22773">
    <property type="entry name" value="NADH DEHYDROGENASE"/>
    <property type="match status" value="1"/>
</dbReference>
<comment type="similarity">
    <text evidence="12">Belongs to the complex I subunit 2 family.</text>
</comment>
<evidence type="ECO:0000259" key="14">
    <source>
        <dbReference type="Pfam" id="PF00361"/>
    </source>
</evidence>
<feature type="transmembrane region" description="Helical" evidence="12">
    <location>
        <begin position="280"/>
        <end position="299"/>
    </location>
</feature>
<feature type="domain" description="NADH:quinone oxidoreductase/Mrp antiporter transmembrane" evidence="14">
    <location>
        <begin position="129"/>
        <end position="424"/>
    </location>
</feature>
<feature type="transmembrane region" description="Helical" evidence="12">
    <location>
        <begin position="375"/>
        <end position="404"/>
    </location>
</feature>
<name>A0A8J7L511_9CYAN</name>
<comment type="catalytic activity">
    <reaction evidence="12">
        <text>a plastoquinone + NADPH + (n+1) H(+)(in) = a plastoquinol + NADP(+) + n H(+)(out)</text>
        <dbReference type="Rhea" id="RHEA:42612"/>
        <dbReference type="Rhea" id="RHEA-COMP:9561"/>
        <dbReference type="Rhea" id="RHEA-COMP:9562"/>
        <dbReference type="ChEBI" id="CHEBI:15378"/>
        <dbReference type="ChEBI" id="CHEBI:17757"/>
        <dbReference type="ChEBI" id="CHEBI:57783"/>
        <dbReference type="ChEBI" id="CHEBI:58349"/>
        <dbReference type="ChEBI" id="CHEBI:62192"/>
    </reaction>
</comment>
<evidence type="ECO:0000256" key="5">
    <source>
        <dbReference type="ARBA" id="ARBA00022857"/>
    </source>
</evidence>